<dbReference type="PANTHER" id="PTHR42809">
    <property type="entry name" value="FLAVODOXIN 2"/>
    <property type="match status" value="1"/>
</dbReference>
<keyword evidence="3 7" id="KW-0813">Transport</keyword>
<dbReference type="OrthoDB" id="359268at2"/>
<dbReference type="GO" id="GO:0010181">
    <property type="term" value="F:FMN binding"/>
    <property type="evidence" value="ECO:0007669"/>
    <property type="project" value="UniProtKB-UniRule"/>
</dbReference>
<dbReference type="InterPro" id="IPR010086">
    <property type="entry name" value="Flavodoxin_lc"/>
</dbReference>
<dbReference type="InterPro" id="IPR008254">
    <property type="entry name" value="Flavodoxin/NO_synth"/>
</dbReference>
<dbReference type="PROSITE" id="PS00201">
    <property type="entry name" value="FLAVODOXIN"/>
    <property type="match status" value="1"/>
</dbReference>
<evidence type="ECO:0000256" key="5">
    <source>
        <dbReference type="ARBA" id="ARBA00022643"/>
    </source>
</evidence>
<dbReference type="PANTHER" id="PTHR42809:SF1">
    <property type="entry name" value="FLAVODOXIN 1"/>
    <property type="match status" value="1"/>
</dbReference>
<evidence type="ECO:0000256" key="3">
    <source>
        <dbReference type="ARBA" id="ARBA00022448"/>
    </source>
</evidence>
<keyword evidence="5 7" id="KW-0288">FMN</keyword>
<keyword evidence="4 7" id="KW-0285">Flavoprotein</keyword>
<evidence type="ECO:0000256" key="4">
    <source>
        <dbReference type="ARBA" id="ARBA00022630"/>
    </source>
</evidence>
<dbReference type="AlphaFoldDB" id="A0A1H6H8F3"/>
<proteinExistence type="inferred from homology"/>
<name>A0A1H6H8F3_MAGFU</name>
<dbReference type="NCBIfam" id="TIGR01752">
    <property type="entry name" value="flav_long"/>
    <property type="match status" value="1"/>
</dbReference>
<accession>A0A1H6H8F3</accession>
<dbReference type="SUPFAM" id="SSF52218">
    <property type="entry name" value="Flavoproteins"/>
    <property type="match status" value="1"/>
</dbReference>
<gene>
    <name evidence="9" type="ORF">SAMN04244559_00928</name>
</gene>
<evidence type="ECO:0000313" key="10">
    <source>
        <dbReference type="Proteomes" id="UP000182983"/>
    </source>
</evidence>
<organism evidence="9 10">
    <name type="scientific">Magnetospirillum fulvum</name>
    <name type="common">Rhodospirillum fulvum</name>
    <dbReference type="NCBI Taxonomy" id="1082"/>
    <lineage>
        <taxon>Bacteria</taxon>
        <taxon>Pseudomonadati</taxon>
        <taxon>Pseudomonadota</taxon>
        <taxon>Alphaproteobacteria</taxon>
        <taxon>Rhodospirillales</taxon>
        <taxon>Rhodospirillaceae</taxon>
        <taxon>Magnetospirillum</taxon>
    </lineage>
</organism>
<dbReference type="EMBL" id="FNWO01000003">
    <property type="protein sequence ID" value="SEH30564.1"/>
    <property type="molecule type" value="Genomic_DNA"/>
</dbReference>
<evidence type="ECO:0000256" key="1">
    <source>
        <dbReference type="ARBA" id="ARBA00001917"/>
    </source>
</evidence>
<dbReference type="InterPro" id="IPR001226">
    <property type="entry name" value="Flavodoxin_CS"/>
</dbReference>
<dbReference type="Pfam" id="PF00258">
    <property type="entry name" value="Flavodoxin_1"/>
    <property type="match status" value="1"/>
</dbReference>
<sequence length="172" mass="17877">MNVTVIYGSDSGTTKAVAKKIAAGLQARLLDITAAKTADFEGCDLLVLGSPTYGIGDLQIDWEDKLGLLREATLTGKPVALFGTGDQATYADSFVDAIGILHDIAVERGAVIVGHTATDGYSYTASLAERDGRFVGLALDEDGQSSKTEARIAAWIAQLTQTPALSQAAVSA</sequence>
<evidence type="ECO:0000259" key="8">
    <source>
        <dbReference type="PROSITE" id="PS50902"/>
    </source>
</evidence>
<dbReference type="Proteomes" id="UP000182983">
    <property type="component" value="Unassembled WGS sequence"/>
</dbReference>
<dbReference type="RefSeq" id="WP_074766023.1">
    <property type="nucleotide sequence ID" value="NZ_FNWO01000003.1"/>
</dbReference>
<keyword evidence="6 7" id="KW-0249">Electron transport</keyword>
<comment type="function">
    <text evidence="7">Low-potential electron donor to a number of redox enzymes.</text>
</comment>
<reference evidence="10" key="1">
    <citation type="submission" date="2016-10" db="EMBL/GenBank/DDBJ databases">
        <authorList>
            <person name="Varghese N."/>
            <person name="Submissions S."/>
        </authorList>
    </citation>
    <scope>NUCLEOTIDE SEQUENCE [LARGE SCALE GENOMIC DNA]</scope>
    <source>
        <strain evidence="10">DSM 13234</strain>
    </source>
</reference>
<evidence type="ECO:0000256" key="7">
    <source>
        <dbReference type="PIRNR" id="PIRNR038996"/>
    </source>
</evidence>
<dbReference type="NCBIfam" id="NF006739">
    <property type="entry name" value="PRK09267.1-5"/>
    <property type="match status" value="1"/>
</dbReference>
<feature type="domain" description="Flavodoxin-like" evidence="8">
    <location>
        <begin position="3"/>
        <end position="160"/>
    </location>
</feature>
<dbReference type="PROSITE" id="PS50902">
    <property type="entry name" value="FLAVODOXIN_LIKE"/>
    <property type="match status" value="1"/>
</dbReference>
<dbReference type="Gene3D" id="3.40.50.360">
    <property type="match status" value="1"/>
</dbReference>
<dbReference type="InterPro" id="IPR029039">
    <property type="entry name" value="Flavoprotein-like_sf"/>
</dbReference>
<evidence type="ECO:0000256" key="6">
    <source>
        <dbReference type="ARBA" id="ARBA00022982"/>
    </source>
</evidence>
<comment type="cofactor">
    <cofactor evidence="1 7">
        <name>FMN</name>
        <dbReference type="ChEBI" id="CHEBI:58210"/>
    </cofactor>
</comment>
<dbReference type="InterPro" id="IPR050619">
    <property type="entry name" value="Flavodoxin"/>
</dbReference>
<keyword evidence="10" id="KW-1185">Reference proteome</keyword>
<dbReference type="GO" id="GO:0009055">
    <property type="term" value="F:electron transfer activity"/>
    <property type="evidence" value="ECO:0007669"/>
    <property type="project" value="UniProtKB-UniRule"/>
</dbReference>
<comment type="similarity">
    <text evidence="2 7">Belongs to the flavodoxin family.</text>
</comment>
<protein>
    <recommendedName>
        <fullName evidence="7">Flavodoxin</fullName>
    </recommendedName>
</protein>
<evidence type="ECO:0000256" key="2">
    <source>
        <dbReference type="ARBA" id="ARBA00005267"/>
    </source>
</evidence>
<dbReference type="PIRSF" id="PIRSF038996">
    <property type="entry name" value="FldA"/>
    <property type="match status" value="1"/>
</dbReference>
<dbReference type="NCBIfam" id="NF006736">
    <property type="entry name" value="PRK09267.1-2"/>
    <property type="match status" value="1"/>
</dbReference>
<evidence type="ECO:0000313" key="9">
    <source>
        <dbReference type="EMBL" id="SEH30564.1"/>
    </source>
</evidence>